<dbReference type="GeneID" id="66531649"/>
<name>A0AAP9ECK0_LEULA</name>
<reference evidence="1 2" key="1">
    <citation type="submission" date="2019-06" db="EMBL/GenBank/DDBJ databases">
        <title>Genome analyses of bacteria isolated from kimchi.</title>
        <authorList>
            <person name="Lee S."/>
            <person name="Ahn S."/>
            <person name="Roh S."/>
        </authorList>
    </citation>
    <scope>NUCLEOTIDE SEQUENCE [LARGE SCALE GENOMIC DNA]</scope>
    <source>
        <strain evidence="1 2">CBA3625</strain>
    </source>
</reference>
<evidence type="ECO:0000313" key="1">
    <source>
        <dbReference type="EMBL" id="QEA44155.1"/>
    </source>
</evidence>
<dbReference type="RefSeq" id="WP_147001066.1">
    <property type="nucleotide sequence ID" value="NZ_CP042387.1"/>
</dbReference>
<dbReference type="Gene3D" id="1.10.3230.30">
    <property type="entry name" value="Phage gp6-like head-tail connector protein"/>
    <property type="match status" value="1"/>
</dbReference>
<organism evidence="1 2">
    <name type="scientific">Leuconostoc lactis</name>
    <dbReference type="NCBI Taxonomy" id="1246"/>
    <lineage>
        <taxon>Bacteria</taxon>
        <taxon>Bacillati</taxon>
        <taxon>Bacillota</taxon>
        <taxon>Bacilli</taxon>
        <taxon>Lactobacillales</taxon>
        <taxon>Lactobacillaceae</taxon>
        <taxon>Leuconostoc</taxon>
    </lineage>
</organism>
<dbReference type="CDD" id="cd08054">
    <property type="entry name" value="gp6"/>
    <property type="match status" value="1"/>
</dbReference>
<dbReference type="AlphaFoldDB" id="A0AAP9ECK0"/>
<accession>A0AAP9ECK0</accession>
<dbReference type="InterPro" id="IPR006450">
    <property type="entry name" value="Phage_HK97_gp6-like"/>
</dbReference>
<dbReference type="EMBL" id="CP042387">
    <property type="protein sequence ID" value="QEA44155.1"/>
    <property type="molecule type" value="Genomic_DNA"/>
</dbReference>
<dbReference type="NCBIfam" id="TIGR01560">
    <property type="entry name" value="put_DNA_pack"/>
    <property type="match status" value="1"/>
</dbReference>
<keyword evidence="2" id="KW-1185">Reference proteome</keyword>
<evidence type="ECO:0000313" key="2">
    <source>
        <dbReference type="Proteomes" id="UP000321298"/>
    </source>
</evidence>
<proteinExistence type="predicted"/>
<gene>
    <name evidence="1" type="ORF">FGL83_05530</name>
</gene>
<dbReference type="InterPro" id="IPR021146">
    <property type="entry name" value="Phage_gp6-like_head-tail"/>
</dbReference>
<dbReference type="Proteomes" id="UP000321298">
    <property type="component" value="Chromosome"/>
</dbReference>
<dbReference type="Pfam" id="PF05135">
    <property type="entry name" value="Phage_connect_1"/>
    <property type="match status" value="1"/>
</dbReference>
<sequence length="115" mass="12315">MALDLETLKTSLRLDGNADDTLLTGYQSAAESYVKNAVGTDDGKFYAQDAVSPLYDVAVIALASGYYTFRTALSLVESYPIDLPTNSIIGQLRGLYADYLAEQGAFDGNQSTGVQ</sequence>
<protein>
    <submittedName>
        <fullName evidence="1">Phage gp6-like head-tail connector protein</fullName>
    </submittedName>
</protein>